<feature type="DNA-binding region" description="H-T-H motif" evidence="4">
    <location>
        <begin position="39"/>
        <end position="58"/>
    </location>
</feature>
<reference evidence="6 7" key="1">
    <citation type="submission" date="2019-03" db="EMBL/GenBank/DDBJ databases">
        <title>Draft genome sequences of novel Actinobacteria.</title>
        <authorList>
            <person name="Sahin N."/>
            <person name="Ay H."/>
            <person name="Saygin H."/>
        </authorList>
    </citation>
    <scope>NUCLEOTIDE SEQUENCE [LARGE SCALE GENOMIC DNA]</scope>
    <source>
        <strain evidence="6 7">CH32</strain>
    </source>
</reference>
<dbReference type="AlphaFoldDB" id="A0A4R4XH75"/>
<dbReference type="Gene3D" id="1.10.357.10">
    <property type="entry name" value="Tetracycline Repressor, domain 2"/>
    <property type="match status" value="1"/>
</dbReference>
<evidence type="ECO:0000259" key="5">
    <source>
        <dbReference type="PROSITE" id="PS50977"/>
    </source>
</evidence>
<dbReference type="InterPro" id="IPR050109">
    <property type="entry name" value="HTH-type_TetR-like_transc_reg"/>
</dbReference>
<dbReference type="Pfam" id="PF00440">
    <property type="entry name" value="TetR_N"/>
    <property type="match status" value="1"/>
</dbReference>
<proteinExistence type="predicted"/>
<evidence type="ECO:0000256" key="3">
    <source>
        <dbReference type="ARBA" id="ARBA00023163"/>
    </source>
</evidence>
<evidence type="ECO:0000256" key="1">
    <source>
        <dbReference type="ARBA" id="ARBA00023015"/>
    </source>
</evidence>
<protein>
    <submittedName>
        <fullName evidence="6">TetR/AcrR family transcriptional regulator</fullName>
    </submittedName>
</protein>
<dbReference type="SUPFAM" id="SSF46689">
    <property type="entry name" value="Homeodomain-like"/>
    <property type="match status" value="1"/>
</dbReference>
<evidence type="ECO:0000313" key="7">
    <source>
        <dbReference type="Proteomes" id="UP000295302"/>
    </source>
</evidence>
<evidence type="ECO:0000256" key="4">
    <source>
        <dbReference type="PROSITE-ProRule" id="PRU00335"/>
    </source>
</evidence>
<dbReference type="PROSITE" id="PS50977">
    <property type="entry name" value="HTH_TETR_2"/>
    <property type="match status" value="1"/>
</dbReference>
<dbReference type="PANTHER" id="PTHR30055:SF234">
    <property type="entry name" value="HTH-TYPE TRANSCRIPTIONAL REGULATOR BETI"/>
    <property type="match status" value="1"/>
</dbReference>
<dbReference type="InterPro" id="IPR009057">
    <property type="entry name" value="Homeodomain-like_sf"/>
</dbReference>
<dbReference type="InterPro" id="IPR001647">
    <property type="entry name" value="HTH_TetR"/>
</dbReference>
<evidence type="ECO:0000256" key="2">
    <source>
        <dbReference type="ARBA" id="ARBA00023125"/>
    </source>
</evidence>
<comment type="caution">
    <text evidence="6">The sequence shown here is derived from an EMBL/GenBank/DDBJ whole genome shotgun (WGS) entry which is preliminary data.</text>
</comment>
<evidence type="ECO:0000313" key="6">
    <source>
        <dbReference type="EMBL" id="TDD30193.1"/>
    </source>
</evidence>
<dbReference type="EMBL" id="SMKQ01000359">
    <property type="protein sequence ID" value="TDD30193.1"/>
    <property type="molecule type" value="Genomic_DNA"/>
</dbReference>
<dbReference type="GO" id="GO:0000976">
    <property type="term" value="F:transcription cis-regulatory region binding"/>
    <property type="evidence" value="ECO:0007669"/>
    <property type="project" value="TreeGrafter"/>
</dbReference>
<sequence>MARRPYVSRVRVQAALETHAAILDAARTLFAEQGYARTSVAAVAERAGVAVNTVYTSVGGKPALIRALGEDGAADEVTREVLDQVSRLTDGREILRVTAHGTGEVTRRQATTLKVLLDNRTSDPAVADAAALAVRRYRASLGRIAARLADLAVLRDDIDRTRAEEILWFYFGTSAWNAVRELGWSWETAADWLTTQSSSALLEPPPHRPPAPS</sequence>
<gene>
    <name evidence="6" type="ORF">E1286_46070</name>
</gene>
<feature type="domain" description="HTH tetR-type" evidence="5">
    <location>
        <begin position="16"/>
        <end position="76"/>
    </location>
</feature>
<dbReference type="GO" id="GO:0003700">
    <property type="term" value="F:DNA-binding transcription factor activity"/>
    <property type="evidence" value="ECO:0007669"/>
    <property type="project" value="TreeGrafter"/>
</dbReference>
<dbReference type="Proteomes" id="UP000295302">
    <property type="component" value="Unassembled WGS sequence"/>
</dbReference>
<dbReference type="RefSeq" id="WP_132623553.1">
    <property type="nucleotide sequence ID" value="NZ_SMKQ01000359.1"/>
</dbReference>
<keyword evidence="3" id="KW-0804">Transcription</keyword>
<keyword evidence="2 4" id="KW-0238">DNA-binding</keyword>
<keyword evidence="7" id="KW-1185">Reference proteome</keyword>
<keyword evidence="1" id="KW-0805">Transcription regulation</keyword>
<name>A0A4R4XH75_9ACTN</name>
<dbReference type="PANTHER" id="PTHR30055">
    <property type="entry name" value="HTH-TYPE TRANSCRIPTIONAL REGULATOR RUTR"/>
    <property type="match status" value="1"/>
</dbReference>
<organism evidence="6 7">
    <name type="scientific">Nonomuraea terrae</name>
    <dbReference type="NCBI Taxonomy" id="2530383"/>
    <lineage>
        <taxon>Bacteria</taxon>
        <taxon>Bacillati</taxon>
        <taxon>Actinomycetota</taxon>
        <taxon>Actinomycetes</taxon>
        <taxon>Streptosporangiales</taxon>
        <taxon>Streptosporangiaceae</taxon>
        <taxon>Nonomuraea</taxon>
    </lineage>
</organism>
<dbReference type="PRINTS" id="PR00455">
    <property type="entry name" value="HTHTETR"/>
</dbReference>
<dbReference type="OrthoDB" id="3627020at2"/>
<accession>A0A4R4XH75</accession>